<dbReference type="Pfam" id="PF05495">
    <property type="entry name" value="zf-CHY"/>
    <property type="match status" value="1"/>
</dbReference>
<dbReference type="InterPro" id="IPR013083">
    <property type="entry name" value="Znf_RING/FYVE/PHD"/>
</dbReference>
<dbReference type="PROSITE" id="PS51270">
    <property type="entry name" value="ZF_CTCHY"/>
    <property type="match status" value="1"/>
</dbReference>
<feature type="non-terminal residue" evidence="8">
    <location>
        <position position="1"/>
    </location>
</feature>
<dbReference type="InterPro" id="IPR001841">
    <property type="entry name" value="Znf_RING"/>
</dbReference>
<protein>
    <submittedName>
        <fullName evidence="8">RING finger and CHY zinc finger domain-containing protein 1</fullName>
    </submittedName>
</protein>
<dbReference type="InterPro" id="IPR017921">
    <property type="entry name" value="Znf_CTCHY"/>
</dbReference>
<dbReference type="InterPro" id="IPR008913">
    <property type="entry name" value="Znf_CHY"/>
</dbReference>
<evidence type="ECO:0000259" key="7">
    <source>
        <dbReference type="PROSITE" id="PS51270"/>
    </source>
</evidence>
<dbReference type="GO" id="GO:0016567">
    <property type="term" value="P:protein ubiquitination"/>
    <property type="evidence" value="ECO:0007669"/>
    <property type="project" value="TreeGrafter"/>
</dbReference>
<dbReference type="SUPFAM" id="SSF57850">
    <property type="entry name" value="RING/U-box"/>
    <property type="match status" value="1"/>
</dbReference>
<keyword evidence="2 4" id="KW-0863">Zinc-finger</keyword>
<evidence type="ECO:0000313" key="8">
    <source>
        <dbReference type="EMBL" id="AYV81669.1"/>
    </source>
</evidence>
<gene>
    <name evidence="8" type="ORF">Harvfovirus51_1</name>
</gene>
<evidence type="ECO:0000256" key="3">
    <source>
        <dbReference type="ARBA" id="ARBA00022833"/>
    </source>
</evidence>
<sequence length="187" mass="21511">YRGSLCEHYRANCSIVAGCCGKIYACKKCHNEMSDHNIRPEDISELVCQNCFMRQMISPQCCECNIIFGKYSCLKCKIFDNLREMGASYHCDKCNLCLCQEEGSSVEVYHCDKCNCCLNVQFRDNHKCKENRMQDNCCICLELLLEAPSRFIKCGHILHKDCLETLLKTSNKCPLCNAVFDENFFSL</sequence>
<name>A0A3G5A8H5_9VIRU</name>
<dbReference type="Pfam" id="PF13639">
    <property type="entry name" value="zf-RING_2"/>
    <property type="match status" value="1"/>
</dbReference>
<accession>A0A3G5A8H5</accession>
<dbReference type="SMART" id="SM00184">
    <property type="entry name" value="RING"/>
    <property type="match status" value="1"/>
</dbReference>
<evidence type="ECO:0000259" key="5">
    <source>
        <dbReference type="PROSITE" id="PS50089"/>
    </source>
</evidence>
<dbReference type="GO" id="GO:0008270">
    <property type="term" value="F:zinc ion binding"/>
    <property type="evidence" value="ECO:0007669"/>
    <property type="project" value="UniProtKB-KW"/>
</dbReference>
<dbReference type="PANTHER" id="PTHR21319:SF53">
    <property type="entry name" value="RING FINGER AND CHY ZINC FINGER DOMAIN-CONTAINING PROTEIN 1"/>
    <property type="match status" value="1"/>
</dbReference>
<feature type="domain" description="RING-type" evidence="5">
    <location>
        <begin position="137"/>
        <end position="177"/>
    </location>
</feature>
<dbReference type="SUPFAM" id="SSF161245">
    <property type="entry name" value="Zinc hairpin stack"/>
    <property type="match status" value="1"/>
</dbReference>
<reference evidence="8" key="1">
    <citation type="submission" date="2018-10" db="EMBL/GenBank/DDBJ databases">
        <title>Hidden diversity of soil giant viruses.</title>
        <authorList>
            <person name="Schulz F."/>
            <person name="Alteio L."/>
            <person name="Goudeau D."/>
            <person name="Ryan E.M."/>
            <person name="Malmstrom R.R."/>
            <person name="Blanchard J."/>
            <person name="Woyke T."/>
        </authorList>
    </citation>
    <scope>NUCLEOTIDE SEQUENCE</scope>
    <source>
        <strain evidence="8">HAV1</strain>
    </source>
</reference>
<feature type="domain" description="CTCHY-type" evidence="7">
    <location>
        <begin position="68"/>
        <end position="136"/>
    </location>
</feature>
<evidence type="ECO:0000256" key="2">
    <source>
        <dbReference type="ARBA" id="ARBA00022771"/>
    </source>
</evidence>
<dbReference type="PROSITE" id="PS51266">
    <property type="entry name" value="ZF_CHY"/>
    <property type="match status" value="1"/>
</dbReference>
<dbReference type="InterPro" id="IPR037275">
    <property type="entry name" value="Znf_CTCHY_sf"/>
</dbReference>
<dbReference type="SUPFAM" id="SSF161219">
    <property type="entry name" value="CHY zinc finger-like"/>
    <property type="match status" value="1"/>
</dbReference>
<keyword evidence="1" id="KW-0479">Metal-binding</keyword>
<keyword evidence="3" id="KW-0862">Zinc</keyword>
<evidence type="ECO:0000256" key="4">
    <source>
        <dbReference type="PROSITE-ProRule" id="PRU00175"/>
    </source>
</evidence>
<dbReference type="PANTHER" id="PTHR21319">
    <property type="entry name" value="RING FINGER AND CHY ZINC FINGER DOMAIN-CONTAINING PROTEIN 1"/>
    <property type="match status" value="1"/>
</dbReference>
<dbReference type="Gene3D" id="3.30.40.10">
    <property type="entry name" value="Zinc/RING finger domain, C3HC4 (zinc finger)"/>
    <property type="match status" value="1"/>
</dbReference>
<dbReference type="PROSITE" id="PS50089">
    <property type="entry name" value="ZF_RING_2"/>
    <property type="match status" value="1"/>
</dbReference>
<feature type="domain" description="CHY-type" evidence="6">
    <location>
        <begin position="1"/>
        <end position="66"/>
    </location>
</feature>
<dbReference type="GO" id="GO:0006511">
    <property type="term" value="P:ubiquitin-dependent protein catabolic process"/>
    <property type="evidence" value="ECO:0007669"/>
    <property type="project" value="TreeGrafter"/>
</dbReference>
<dbReference type="InterPro" id="IPR037274">
    <property type="entry name" value="Znf_CHY_sf"/>
</dbReference>
<organism evidence="8">
    <name type="scientific">Harvfovirus sp</name>
    <dbReference type="NCBI Taxonomy" id="2487768"/>
    <lineage>
        <taxon>Viruses</taxon>
        <taxon>Varidnaviria</taxon>
        <taxon>Bamfordvirae</taxon>
        <taxon>Nucleocytoviricota</taxon>
        <taxon>Megaviricetes</taxon>
        <taxon>Imitervirales</taxon>
        <taxon>Mimiviridae</taxon>
        <taxon>Klosneuvirinae</taxon>
    </lineage>
</organism>
<dbReference type="EMBL" id="MK072293">
    <property type="protein sequence ID" value="AYV81669.1"/>
    <property type="molecule type" value="Genomic_DNA"/>
</dbReference>
<proteinExistence type="predicted"/>
<evidence type="ECO:0000256" key="1">
    <source>
        <dbReference type="ARBA" id="ARBA00022723"/>
    </source>
</evidence>
<evidence type="ECO:0000259" key="6">
    <source>
        <dbReference type="PROSITE" id="PS51266"/>
    </source>
</evidence>
<dbReference type="GO" id="GO:0061630">
    <property type="term" value="F:ubiquitin protein ligase activity"/>
    <property type="evidence" value="ECO:0007669"/>
    <property type="project" value="TreeGrafter"/>
</dbReference>